<proteinExistence type="predicted"/>
<protein>
    <submittedName>
        <fullName evidence="1">Uncharacterized protein</fullName>
    </submittedName>
</protein>
<dbReference type="Pfam" id="PF03564">
    <property type="entry name" value="DUF1759"/>
    <property type="match status" value="1"/>
</dbReference>
<dbReference type="AlphaFoldDB" id="A0A182R564"/>
<dbReference type="VEuPathDB" id="VectorBase:AFUN2_006463"/>
<sequence>MATETKKTQAKFASLRARAQMRATEEFMVGFTEVKSNQVVERLANLESIWKAFEAAQSKLESFEENEDQLTDLFSQRNEFYNKYCEAKGFLTSNLPCALPAPDEIEPRKIKHVANVRLSKLDLPTFDRNTIHWISFKDRFVSIIDKAEDMPDVVKLQYLLSVLKGEVAKRFQHVQLTAESYSTTWKALLDRP</sequence>
<evidence type="ECO:0000313" key="1">
    <source>
        <dbReference type="EnsemblMetazoa" id="AFUN001306-PA"/>
    </source>
</evidence>
<dbReference type="InterPro" id="IPR005312">
    <property type="entry name" value="DUF1759"/>
</dbReference>
<dbReference type="PANTHER" id="PTHR22954">
    <property type="entry name" value="RETROVIRAL PROTEASE-RELATED"/>
    <property type="match status" value="1"/>
</dbReference>
<dbReference type="EnsemblMetazoa" id="AFUN001306-RA">
    <property type="protein sequence ID" value="AFUN001306-PA"/>
    <property type="gene ID" value="AFUN001306"/>
</dbReference>
<reference evidence="1" key="1">
    <citation type="submission" date="2020-05" db="UniProtKB">
        <authorList>
            <consortium name="EnsemblMetazoa"/>
        </authorList>
    </citation>
    <scope>IDENTIFICATION</scope>
    <source>
        <strain evidence="1">FUMOZ</strain>
    </source>
</reference>
<organism evidence="1">
    <name type="scientific">Anopheles funestus</name>
    <name type="common">African malaria mosquito</name>
    <dbReference type="NCBI Taxonomy" id="62324"/>
    <lineage>
        <taxon>Eukaryota</taxon>
        <taxon>Metazoa</taxon>
        <taxon>Ecdysozoa</taxon>
        <taxon>Arthropoda</taxon>
        <taxon>Hexapoda</taxon>
        <taxon>Insecta</taxon>
        <taxon>Pterygota</taxon>
        <taxon>Neoptera</taxon>
        <taxon>Endopterygota</taxon>
        <taxon>Diptera</taxon>
        <taxon>Nematocera</taxon>
        <taxon>Culicoidea</taxon>
        <taxon>Culicidae</taxon>
        <taxon>Anophelinae</taxon>
        <taxon>Anopheles</taxon>
    </lineage>
</organism>
<accession>A0A182R564</accession>
<name>A0A182R564_ANOFN</name>
<dbReference type="PANTHER" id="PTHR22954:SF3">
    <property type="entry name" value="PROTEIN CBG08539"/>
    <property type="match status" value="1"/>
</dbReference>
<dbReference type="VEuPathDB" id="VectorBase:AFUN001306"/>